<protein>
    <submittedName>
        <fullName evidence="2">Uncharacterized protein</fullName>
    </submittedName>
</protein>
<gene>
    <name evidence="2" type="ORF">ILYODFUR_015106</name>
</gene>
<comment type="caution">
    <text evidence="2">The sequence shown here is derived from an EMBL/GenBank/DDBJ whole genome shotgun (WGS) entry which is preliminary data.</text>
</comment>
<keyword evidence="3" id="KW-1185">Reference proteome</keyword>
<feature type="non-terminal residue" evidence="2">
    <location>
        <position position="1"/>
    </location>
</feature>
<reference evidence="2 3" key="1">
    <citation type="submission" date="2021-06" db="EMBL/GenBank/DDBJ databases">
        <authorList>
            <person name="Palmer J.M."/>
        </authorList>
    </citation>
    <scope>NUCLEOTIDE SEQUENCE [LARGE SCALE GENOMIC DNA]</scope>
    <source>
        <strain evidence="3">if_2019</strain>
        <tissue evidence="2">Muscle</tissue>
    </source>
</reference>
<name>A0ABV0TUS7_9TELE</name>
<feature type="transmembrane region" description="Helical" evidence="1">
    <location>
        <begin position="6"/>
        <end position="21"/>
    </location>
</feature>
<keyword evidence="1" id="KW-0812">Transmembrane</keyword>
<keyword evidence="1" id="KW-0472">Membrane</keyword>
<evidence type="ECO:0000256" key="1">
    <source>
        <dbReference type="SAM" id="Phobius"/>
    </source>
</evidence>
<proteinExistence type="predicted"/>
<sequence>ELPSSLWFLLIFIAAGFQYGLQKKAYCFQTDDDYYVFFLHLDHSHLHRNPQPLLQILLWKICICKQEKVKLC</sequence>
<keyword evidence="1" id="KW-1133">Transmembrane helix</keyword>
<accession>A0ABV0TUS7</accession>
<evidence type="ECO:0000313" key="3">
    <source>
        <dbReference type="Proteomes" id="UP001482620"/>
    </source>
</evidence>
<organism evidence="2 3">
    <name type="scientific">Ilyodon furcidens</name>
    <name type="common">goldbreast splitfin</name>
    <dbReference type="NCBI Taxonomy" id="33524"/>
    <lineage>
        <taxon>Eukaryota</taxon>
        <taxon>Metazoa</taxon>
        <taxon>Chordata</taxon>
        <taxon>Craniata</taxon>
        <taxon>Vertebrata</taxon>
        <taxon>Euteleostomi</taxon>
        <taxon>Actinopterygii</taxon>
        <taxon>Neopterygii</taxon>
        <taxon>Teleostei</taxon>
        <taxon>Neoteleostei</taxon>
        <taxon>Acanthomorphata</taxon>
        <taxon>Ovalentaria</taxon>
        <taxon>Atherinomorphae</taxon>
        <taxon>Cyprinodontiformes</taxon>
        <taxon>Goodeidae</taxon>
        <taxon>Ilyodon</taxon>
    </lineage>
</organism>
<evidence type="ECO:0000313" key="2">
    <source>
        <dbReference type="EMBL" id="MEQ2236673.1"/>
    </source>
</evidence>
<dbReference type="EMBL" id="JAHRIQ010047649">
    <property type="protein sequence ID" value="MEQ2236673.1"/>
    <property type="molecule type" value="Genomic_DNA"/>
</dbReference>
<dbReference type="Proteomes" id="UP001482620">
    <property type="component" value="Unassembled WGS sequence"/>
</dbReference>